<evidence type="ECO:0000313" key="2">
    <source>
        <dbReference type="EMBL" id="PIT94279.1"/>
    </source>
</evidence>
<protein>
    <recommendedName>
        <fullName evidence="1">Transposase IS204/IS1001/IS1096/IS1165 DDE domain-containing protein</fullName>
    </recommendedName>
</protein>
<dbReference type="InterPro" id="IPR047951">
    <property type="entry name" value="Transpos_ISL3"/>
</dbReference>
<proteinExistence type="predicted"/>
<dbReference type="InterPro" id="IPR002560">
    <property type="entry name" value="Transposase_DDE"/>
</dbReference>
<dbReference type="PANTHER" id="PTHR33498:SF1">
    <property type="entry name" value="TRANSPOSASE FOR INSERTION SEQUENCE ELEMENT IS1557"/>
    <property type="match status" value="1"/>
</dbReference>
<gene>
    <name evidence="2" type="ORF">COT98_04505</name>
</gene>
<evidence type="ECO:0000313" key="3">
    <source>
        <dbReference type="Proteomes" id="UP000228900"/>
    </source>
</evidence>
<dbReference type="EMBL" id="PFAQ01000061">
    <property type="protein sequence ID" value="PIT94279.1"/>
    <property type="molecule type" value="Genomic_DNA"/>
</dbReference>
<name>A0A2M6WNB8_9BACT</name>
<dbReference type="Pfam" id="PF01610">
    <property type="entry name" value="DDE_Tnp_ISL3"/>
    <property type="match status" value="1"/>
</dbReference>
<accession>A0A2M6WNB8</accession>
<dbReference type="PANTHER" id="PTHR33498">
    <property type="entry name" value="TRANSPOSASE FOR INSERTION SEQUENCE ELEMENT IS1557"/>
    <property type="match status" value="1"/>
</dbReference>
<organism evidence="2 3">
    <name type="scientific">Candidatus Falkowbacteria bacterium CG10_big_fil_rev_8_21_14_0_10_39_9</name>
    <dbReference type="NCBI Taxonomy" id="1974566"/>
    <lineage>
        <taxon>Bacteria</taxon>
        <taxon>Candidatus Falkowiibacteriota</taxon>
    </lineage>
</organism>
<comment type="caution">
    <text evidence="2">The sequence shown here is derived from an EMBL/GenBank/DDBJ whole genome shotgun (WGS) entry which is preliminary data.</text>
</comment>
<dbReference type="AlphaFoldDB" id="A0A2M6WNB8"/>
<sequence length="335" mass="39742">MKNSIVKFLEIQEYKIGPIQERKHQELVIRAEKKKSYQNNCPGCGSKKISCHAKGKWRLKKHSNFQEKLIYLKVKRDRSICLRCRRFFLEELPNIKRYSRVSENFIKQSLKYLSKNSFNDVGTVNQIGYQSLKNNLYDNVDPFKLIIEKIKMLESLDEIYLGLNGQSFRGLDMVLTITEVVCKELLTILPSELQTDLERFLKQLPLKIRLKVKGVAMDMTNKHVKLLKKYFPNALIVIDHYHVISNALLHLQKTRTTLPATRHISIPIRQELNKNREVLTPTEKQKLSRYFNMFPELLEAYRAKERIRSFYRITKFRKAEQKLKILKRELLKSRE</sequence>
<evidence type="ECO:0000259" key="1">
    <source>
        <dbReference type="Pfam" id="PF01610"/>
    </source>
</evidence>
<reference evidence="3" key="1">
    <citation type="submission" date="2017-09" db="EMBL/GenBank/DDBJ databases">
        <title>Depth-based differentiation of microbial function through sediment-hosted aquifers and enrichment of novel symbionts in the deep terrestrial subsurface.</title>
        <authorList>
            <person name="Probst A.J."/>
            <person name="Ladd B."/>
            <person name="Jarett J.K."/>
            <person name="Geller-Mcgrath D.E."/>
            <person name="Sieber C.M.K."/>
            <person name="Emerson J.B."/>
            <person name="Anantharaman K."/>
            <person name="Thomas B.C."/>
            <person name="Malmstrom R."/>
            <person name="Stieglmeier M."/>
            <person name="Klingl A."/>
            <person name="Woyke T."/>
            <person name="Ryan C.M."/>
            <person name="Banfield J.F."/>
        </authorList>
    </citation>
    <scope>NUCLEOTIDE SEQUENCE [LARGE SCALE GENOMIC DNA]</scope>
</reference>
<feature type="domain" description="Transposase IS204/IS1001/IS1096/IS1165 DDE" evidence="1">
    <location>
        <begin position="171"/>
        <end position="328"/>
    </location>
</feature>
<dbReference type="Proteomes" id="UP000228900">
    <property type="component" value="Unassembled WGS sequence"/>
</dbReference>